<dbReference type="PANTHER" id="PTHR10183">
    <property type="entry name" value="CALPAIN"/>
    <property type="match status" value="1"/>
</dbReference>
<accession>A0A915YLB4</accession>
<dbReference type="PRINTS" id="PR00704">
    <property type="entry name" value="CALPAIN"/>
</dbReference>
<evidence type="ECO:0000256" key="3">
    <source>
        <dbReference type="ARBA" id="ARBA00022801"/>
    </source>
</evidence>
<evidence type="ECO:0000256" key="1">
    <source>
        <dbReference type="ARBA" id="ARBA00007623"/>
    </source>
</evidence>
<evidence type="ECO:0000259" key="7">
    <source>
        <dbReference type="PROSITE" id="PS50203"/>
    </source>
</evidence>
<dbReference type="EMBL" id="AP026867">
    <property type="protein sequence ID" value="BDS15332.1"/>
    <property type="molecule type" value="Genomic_DNA"/>
</dbReference>
<gene>
    <name evidence="8" type="ORF">AsAng_0061160</name>
</gene>
<dbReference type="PROSITE" id="PS00139">
    <property type="entry name" value="THIOL_PROTEASE_CYS"/>
    <property type="match status" value="1"/>
</dbReference>
<keyword evidence="3 5" id="KW-0378">Hydrolase</keyword>
<dbReference type="Pfam" id="PF00648">
    <property type="entry name" value="Peptidase_C2"/>
    <property type="match status" value="1"/>
</dbReference>
<keyword evidence="2 5" id="KW-0645">Protease</keyword>
<dbReference type="AlphaFoldDB" id="A0A915YLB4"/>
<evidence type="ECO:0000256" key="5">
    <source>
        <dbReference type="PROSITE-ProRule" id="PRU00239"/>
    </source>
</evidence>
<dbReference type="InterPro" id="IPR038765">
    <property type="entry name" value="Papain-like_cys_pep_sf"/>
</dbReference>
<dbReference type="SMART" id="SM00230">
    <property type="entry name" value="CysPc"/>
    <property type="match status" value="1"/>
</dbReference>
<evidence type="ECO:0000256" key="2">
    <source>
        <dbReference type="ARBA" id="ARBA00022670"/>
    </source>
</evidence>
<dbReference type="KEGG" id="aup:AsAng_0061160"/>
<dbReference type="InterPro" id="IPR000169">
    <property type="entry name" value="Pept_cys_AS"/>
</dbReference>
<dbReference type="SUPFAM" id="SSF54001">
    <property type="entry name" value="Cysteine proteinases"/>
    <property type="match status" value="1"/>
</dbReference>
<dbReference type="GO" id="GO:0006508">
    <property type="term" value="P:proteolysis"/>
    <property type="evidence" value="ECO:0007669"/>
    <property type="project" value="UniProtKB-KW"/>
</dbReference>
<feature type="domain" description="Calpain catalytic" evidence="7">
    <location>
        <begin position="286"/>
        <end position="486"/>
    </location>
</feature>
<comment type="similarity">
    <text evidence="1">Belongs to the peptidase C2 family.</text>
</comment>
<dbReference type="PANTHER" id="PTHR10183:SF379">
    <property type="entry name" value="CALPAIN-5"/>
    <property type="match status" value="1"/>
</dbReference>
<keyword evidence="4 5" id="KW-0788">Thiol protease</keyword>
<evidence type="ECO:0000256" key="4">
    <source>
        <dbReference type="ARBA" id="ARBA00022807"/>
    </source>
</evidence>
<feature type="active site" evidence="5">
    <location>
        <position position="296"/>
    </location>
</feature>
<sequence>MSDSLKQLKAFLRKAKKEAKRYKKLFEDDGTIDPDEQKQLDEIFKKIETIERKLAQEIIGKRNKPIESGQIFRIKKAVLQQYKEEAERYLYYNHGILLNWNSDGSPSPSIGNKYSSTEEGIWFIIYSKEMEMNHKIGGAEFSRVLRRYRELEAAIRHGNIQENTASSLTNSSDLEQLKKLRELLETPKGGLNDIYDHIIRDQELKNHYKKQIERIRNDWKEDGRMIQLEQEVTKRLEQVLEREQDSPCMDENPEPLPEHADNSSWNNSPLPLAKLGNGDCEAVELNDIDQGQTGDCYLLSSMGALAKSNPNLFDGKNEDSIVQKEGDNYVVTFYPRLNRASKERTKVNITVSPEVLTDRTGRPLYQGLADGELWAVVVEKAYAQLLGGYDNIEGGTPTEALATLTGKEAKTIDPTFYQKEDLMARLLEALDKKQPVIFSSSGKDENPIQIPLPNTTDATQILFEGHAYTLDRVQNDSIFLYNPHGQQHLEISPSQVRTYFNHLSIQE</sequence>
<dbReference type="GO" id="GO:0004198">
    <property type="term" value="F:calcium-dependent cysteine-type endopeptidase activity"/>
    <property type="evidence" value="ECO:0007669"/>
    <property type="project" value="InterPro"/>
</dbReference>
<dbReference type="PROSITE" id="PS50203">
    <property type="entry name" value="CALPAIN_CAT"/>
    <property type="match status" value="1"/>
</dbReference>
<evidence type="ECO:0000313" key="9">
    <source>
        <dbReference type="Proteomes" id="UP001060919"/>
    </source>
</evidence>
<reference evidence="8" key="1">
    <citation type="submission" date="2022-09" db="EMBL/GenBank/DDBJ databases">
        <title>Aureispira anguillicida sp. nov., isolated from Leptocephalus of Japanese eel Anguilla japonica.</title>
        <authorList>
            <person name="Yuasa K."/>
            <person name="Mekata T."/>
            <person name="Ikunari K."/>
        </authorList>
    </citation>
    <scope>NUCLEOTIDE SEQUENCE</scope>
    <source>
        <strain evidence="8">EL160426</strain>
    </source>
</reference>
<evidence type="ECO:0000313" key="8">
    <source>
        <dbReference type="EMBL" id="BDS15332.1"/>
    </source>
</evidence>
<feature type="active site" evidence="5">
    <location>
        <position position="466"/>
    </location>
</feature>
<dbReference type="Proteomes" id="UP001060919">
    <property type="component" value="Chromosome"/>
</dbReference>
<feature type="region of interest" description="Disordered" evidence="6">
    <location>
        <begin position="241"/>
        <end position="263"/>
    </location>
</feature>
<dbReference type="RefSeq" id="WP_264790494.1">
    <property type="nucleotide sequence ID" value="NZ_AP026867.1"/>
</dbReference>
<protein>
    <submittedName>
        <fullName evidence="8">C2 family cysteine protease</fullName>
    </submittedName>
</protein>
<organism evidence="8 9">
    <name type="scientific">Aureispira anguillae</name>
    <dbReference type="NCBI Taxonomy" id="2864201"/>
    <lineage>
        <taxon>Bacteria</taxon>
        <taxon>Pseudomonadati</taxon>
        <taxon>Bacteroidota</taxon>
        <taxon>Saprospiria</taxon>
        <taxon>Saprospirales</taxon>
        <taxon>Saprospiraceae</taxon>
        <taxon>Aureispira</taxon>
    </lineage>
</organism>
<keyword evidence="9" id="KW-1185">Reference proteome</keyword>
<feature type="active site" evidence="5">
    <location>
        <position position="482"/>
    </location>
</feature>
<evidence type="ECO:0000256" key="6">
    <source>
        <dbReference type="SAM" id="MobiDB-lite"/>
    </source>
</evidence>
<proteinExistence type="inferred from homology"/>
<dbReference type="InterPro" id="IPR022684">
    <property type="entry name" value="Calpain_cysteine_protease"/>
</dbReference>
<name>A0A915YLB4_9BACT</name>
<dbReference type="InterPro" id="IPR001300">
    <property type="entry name" value="Peptidase_C2_calpain_cat"/>
</dbReference>